<accession>A0A9P6XXM7</accession>
<proteinExistence type="predicted"/>
<sequence>MHDAVPHRQRRAAQVAAQPGADNFLPIGDVRRVAGCDVEFHQGFAGGVAHPQFRMRGADALQLAAQARRQLVLVVDVVQVELDAGTAGVDDEDGVAHGSGIR</sequence>
<dbReference type="EMBL" id="JAANIU010008572">
    <property type="protein sequence ID" value="KAG1534800.1"/>
    <property type="molecule type" value="Genomic_DNA"/>
</dbReference>
<gene>
    <name evidence="1" type="ORF">G6F50_015473</name>
</gene>
<evidence type="ECO:0000313" key="2">
    <source>
        <dbReference type="Proteomes" id="UP000740926"/>
    </source>
</evidence>
<name>A0A9P6XXM7_9FUNG</name>
<evidence type="ECO:0000313" key="1">
    <source>
        <dbReference type="EMBL" id="KAG1534800.1"/>
    </source>
</evidence>
<reference evidence="1 2" key="1">
    <citation type="journal article" date="2020" name="Microb. Genom.">
        <title>Genetic diversity of clinical and environmental Mucorales isolates obtained from an investigation of mucormycosis cases among solid organ transplant recipients.</title>
        <authorList>
            <person name="Nguyen M.H."/>
            <person name="Kaul D."/>
            <person name="Muto C."/>
            <person name="Cheng S.J."/>
            <person name="Richter R.A."/>
            <person name="Bruno V.M."/>
            <person name="Liu G."/>
            <person name="Beyhan S."/>
            <person name="Sundermann A.J."/>
            <person name="Mounaud S."/>
            <person name="Pasculle A.W."/>
            <person name="Nierman W.C."/>
            <person name="Driscoll E."/>
            <person name="Cumbie R."/>
            <person name="Clancy C.J."/>
            <person name="Dupont C.L."/>
        </authorList>
    </citation>
    <scope>NUCLEOTIDE SEQUENCE [LARGE SCALE GENOMIC DNA]</scope>
    <source>
        <strain evidence="1 2">GL24</strain>
    </source>
</reference>
<comment type="caution">
    <text evidence="1">The sequence shown here is derived from an EMBL/GenBank/DDBJ whole genome shotgun (WGS) entry which is preliminary data.</text>
</comment>
<dbReference type="AlphaFoldDB" id="A0A9P6XXM7"/>
<dbReference type="Proteomes" id="UP000740926">
    <property type="component" value="Unassembled WGS sequence"/>
</dbReference>
<protein>
    <submittedName>
        <fullName evidence="1">Uncharacterized protein</fullName>
    </submittedName>
</protein>
<keyword evidence="2" id="KW-1185">Reference proteome</keyword>
<organism evidence="1 2">
    <name type="scientific">Rhizopus delemar</name>
    <dbReference type="NCBI Taxonomy" id="936053"/>
    <lineage>
        <taxon>Eukaryota</taxon>
        <taxon>Fungi</taxon>
        <taxon>Fungi incertae sedis</taxon>
        <taxon>Mucoromycota</taxon>
        <taxon>Mucoromycotina</taxon>
        <taxon>Mucoromycetes</taxon>
        <taxon>Mucorales</taxon>
        <taxon>Mucorineae</taxon>
        <taxon>Rhizopodaceae</taxon>
        <taxon>Rhizopus</taxon>
    </lineage>
</organism>